<dbReference type="Gene3D" id="1.20.58.80">
    <property type="entry name" value="Phosphotransferase system, lactose/cellobiose-type IIA subunit"/>
    <property type="match status" value="1"/>
</dbReference>
<protein>
    <submittedName>
        <fullName evidence="6">PTS lactose/cellobiose transporter subunit IIA</fullName>
    </submittedName>
</protein>
<dbReference type="PANTHER" id="PTHR34382">
    <property type="entry name" value="PTS SYSTEM N,N'-DIACETYLCHITOBIOSE-SPECIFIC EIIA COMPONENT"/>
    <property type="match status" value="1"/>
</dbReference>
<evidence type="ECO:0000313" key="6">
    <source>
        <dbReference type="EMBL" id="GAA2107931.1"/>
    </source>
</evidence>
<dbReference type="EMBL" id="BAAAMQ010000010">
    <property type="protein sequence ID" value="GAA2107931.1"/>
    <property type="molecule type" value="Genomic_DNA"/>
</dbReference>
<keyword evidence="1" id="KW-0813">Transport</keyword>
<evidence type="ECO:0000256" key="5">
    <source>
        <dbReference type="PROSITE-ProRule" id="PRU00418"/>
    </source>
</evidence>
<evidence type="ECO:0000256" key="4">
    <source>
        <dbReference type="ARBA" id="ARBA00022683"/>
    </source>
</evidence>
<dbReference type="Pfam" id="PF02255">
    <property type="entry name" value="PTS_IIA"/>
    <property type="match status" value="1"/>
</dbReference>
<dbReference type="InterPro" id="IPR003188">
    <property type="entry name" value="PTS_IIA_lac/cel"/>
</dbReference>
<organism evidence="6 7">
    <name type="scientific">Nocardioides furvisabuli</name>
    <dbReference type="NCBI Taxonomy" id="375542"/>
    <lineage>
        <taxon>Bacteria</taxon>
        <taxon>Bacillati</taxon>
        <taxon>Actinomycetota</taxon>
        <taxon>Actinomycetes</taxon>
        <taxon>Propionibacteriales</taxon>
        <taxon>Nocardioidaceae</taxon>
        <taxon>Nocardioides</taxon>
    </lineage>
</organism>
<accession>A0ABP5J0R8</accession>
<evidence type="ECO:0000256" key="1">
    <source>
        <dbReference type="ARBA" id="ARBA00022448"/>
    </source>
</evidence>
<evidence type="ECO:0000313" key="7">
    <source>
        <dbReference type="Proteomes" id="UP001501161"/>
    </source>
</evidence>
<evidence type="ECO:0000256" key="2">
    <source>
        <dbReference type="ARBA" id="ARBA00022597"/>
    </source>
</evidence>
<gene>
    <name evidence="6" type="ORF">GCM10009726_21890</name>
</gene>
<dbReference type="InterPro" id="IPR036542">
    <property type="entry name" value="PTS_IIA_lac/cel_sf"/>
</dbReference>
<dbReference type="Proteomes" id="UP001501161">
    <property type="component" value="Unassembled WGS sequence"/>
</dbReference>
<dbReference type="PIRSF" id="PIRSF000699">
    <property type="entry name" value="PTS_IILac_III"/>
    <property type="match status" value="1"/>
</dbReference>
<keyword evidence="7" id="KW-1185">Reference proteome</keyword>
<keyword evidence="4" id="KW-0598">Phosphotransferase system</keyword>
<sequence>MDDDKHEALQQTAMQMILHAGDARVWLRAAYEAIADQDFSKTREVLAKAKADITLAHKAQTQLIQDEARGTRHDASLLFNHAQDTLMTVNSEWVTANNLLGVIQVLVTRIDAIEALVRDDEV</sequence>
<evidence type="ECO:0000256" key="3">
    <source>
        <dbReference type="ARBA" id="ARBA00022679"/>
    </source>
</evidence>
<keyword evidence="2" id="KW-0762">Sugar transport</keyword>
<feature type="modified residue" description="Phosphohistidine; by HPr" evidence="5">
    <location>
        <position position="81"/>
    </location>
</feature>
<proteinExistence type="predicted"/>
<dbReference type="PANTHER" id="PTHR34382:SF7">
    <property type="entry name" value="PTS SYSTEM N,N'-DIACETYLCHITOBIOSE-SPECIFIC EIIA COMPONENT"/>
    <property type="match status" value="1"/>
</dbReference>
<keyword evidence="3" id="KW-0808">Transferase</keyword>
<reference evidence="7" key="1">
    <citation type="journal article" date="2019" name="Int. J. Syst. Evol. Microbiol.">
        <title>The Global Catalogue of Microorganisms (GCM) 10K type strain sequencing project: providing services to taxonomists for standard genome sequencing and annotation.</title>
        <authorList>
            <consortium name="The Broad Institute Genomics Platform"/>
            <consortium name="The Broad Institute Genome Sequencing Center for Infectious Disease"/>
            <person name="Wu L."/>
            <person name="Ma J."/>
        </authorList>
    </citation>
    <scope>NUCLEOTIDE SEQUENCE [LARGE SCALE GENOMIC DNA]</scope>
    <source>
        <strain evidence="7">JCM 13813</strain>
    </source>
</reference>
<dbReference type="SUPFAM" id="SSF46973">
    <property type="entry name" value="Enzyme IIa from lactose specific PTS, IIa-lac"/>
    <property type="match status" value="1"/>
</dbReference>
<comment type="caution">
    <text evidence="6">The sequence shown here is derived from an EMBL/GenBank/DDBJ whole genome shotgun (WGS) entry which is preliminary data.</text>
</comment>
<dbReference type="RefSeq" id="WP_231248465.1">
    <property type="nucleotide sequence ID" value="NZ_BAAAMQ010000010.1"/>
</dbReference>
<dbReference type="PROSITE" id="PS51095">
    <property type="entry name" value="PTS_EIIA_TYPE_3"/>
    <property type="match status" value="1"/>
</dbReference>
<name>A0ABP5J0R8_9ACTN</name>